<proteinExistence type="predicted"/>
<evidence type="ECO:0000256" key="1">
    <source>
        <dbReference type="SAM" id="MobiDB-lite"/>
    </source>
</evidence>
<dbReference type="EMBL" id="HG792016">
    <property type="protein sequence ID" value="CDM31195.1"/>
    <property type="molecule type" value="Genomic_DNA"/>
</dbReference>
<keyword evidence="3" id="KW-1185">Reference proteome</keyword>
<reference evidence="2" key="1">
    <citation type="journal article" date="2014" name="Nat. Commun.">
        <title>Multiple recent horizontal transfers of a large genomic region in cheese making fungi.</title>
        <authorList>
            <person name="Cheeseman K."/>
            <person name="Ropars J."/>
            <person name="Renault P."/>
            <person name="Dupont J."/>
            <person name="Gouzy J."/>
            <person name="Branca A."/>
            <person name="Abraham A.L."/>
            <person name="Ceppi M."/>
            <person name="Conseiller E."/>
            <person name="Debuchy R."/>
            <person name="Malagnac F."/>
            <person name="Goarin A."/>
            <person name="Silar P."/>
            <person name="Lacoste S."/>
            <person name="Sallet E."/>
            <person name="Bensimon A."/>
            <person name="Giraud T."/>
            <person name="Brygoo Y."/>
        </authorList>
    </citation>
    <scope>NUCLEOTIDE SEQUENCE [LARGE SCALE GENOMIC DNA]</scope>
    <source>
        <strain evidence="2">FM164</strain>
    </source>
</reference>
<gene>
    <name evidence="2" type="ORF">PROQFM164_S02g001345</name>
</gene>
<evidence type="ECO:0000313" key="3">
    <source>
        <dbReference type="Proteomes" id="UP000030686"/>
    </source>
</evidence>
<feature type="region of interest" description="Disordered" evidence="1">
    <location>
        <begin position="1"/>
        <end position="39"/>
    </location>
</feature>
<sequence>MALPPGREPRSYRRSPSKSLPILQYDTTHGVNDKKSFNNNWREQNRQFEFL</sequence>
<protein>
    <submittedName>
        <fullName evidence="2">Genomic scaffold, ProqFM164S02</fullName>
    </submittedName>
</protein>
<accession>W6Q4C4</accession>
<dbReference type="Proteomes" id="UP000030686">
    <property type="component" value="Unassembled WGS sequence"/>
</dbReference>
<name>W6Q4C4_PENRF</name>
<dbReference type="AlphaFoldDB" id="W6Q4C4"/>
<evidence type="ECO:0000313" key="2">
    <source>
        <dbReference type="EMBL" id="CDM31195.1"/>
    </source>
</evidence>
<organism evidence="2 3">
    <name type="scientific">Penicillium roqueforti (strain FM164)</name>
    <dbReference type="NCBI Taxonomy" id="1365484"/>
    <lineage>
        <taxon>Eukaryota</taxon>
        <taxon>Fungi</taxon>
        <taxon>Dikarya</taxon>
        <taxon>Ascomycota</taxon>
        <taxon>Pezizomycotina</taxon>
        <taxon>Eurotiomycetes</taxon>
        <taxon>Eurotiomycetidae</taxon>
        <taxon>Eurotiales</taxon>
        <taxon>Aspergillaceae</taxon>
        <taxon>Penicillium</taxon>
    </lineage>
</organism>